<reference evidence="3" key="1">
    <citation type="submission" date="2018-05" db="EMBL/GenBank/DDBJ databases">
        <title>Micromonospora globispora sp. nov. and Micromonospora rugosa sp. nov., isolated from marine sediment.</title>
        <authorList>
            <person name="Carro L."/>
            <person name="Aysel V."/>
            <person name="Cetin D."/>
            <person name="Igual J.M."/>
            <person name="Klenk H.-P."/>
            <person name="Trujillo M.E."/>
            <person name="Sahin N."/>
        </authorList>
    </citation>
    <scope>NUCLEOTIDE SEQUENCE [LARGE SCALE GENOMIC DNA]</scope>
    <source>
        <strain evidence="3">S2904</strain>
    </source>
</reference>
<evidence type="ECO:0000313" key="3">
    <source>
        <dbReference type="Proteomes" id="UP000245683"/>
    </source>
</evidence>
<dbReference type="AlphaFoldDB" id="A0A317KBC4"/>
<evidence type="ECO:0008006" key="4">
    <source>
        <dbReference type="Google" id="ProtNLM"/>
    </source>
</evidence>
<organism evidence="2 3">
    <name type="scientific">Micromonospora globispora</name>
    <dbReference type="NCBI Taxonomy" id="1450148"/>
    <lineage>
        <taxon>Bacteria</taxon>
        <taxon>Bacillati</taxon>
        <taxon>Actinomycetota</taxon>
        <taxon>Actinomycetes</taxon>
        <taxon>Micromonosporales</taxon>
        <taxon>Micromonosporaceae</taxon>
        <taxon>Micromonospora</taxon>
    </lineage>
</organism>
<comment type="caution">
    <text evidence="2">The sequence shown here is derived from an EMBL/GenBank/DDBJ whole genome shotgun (WGS) entry which is preliminary data.</text>
</comment>
<accession>A0A317KBC4</accession>
<keyword evidence="1" id="KW-0472">Membrane</keyword>
<proteinExistence type="predicted"/>
<dbReference type="EMBL" id="QGSV01000154">
    <property type="protein sequence ID" value="PWU48600.1"/>
    <property type="molecule type" value="Genomic_DNA"/>
</dbReference>
<protein>
    <recommendedName>
        <fullName evidence="4">DUF1616 domain-containing protein</fullName>
    </recommendedName>
</protein>
<evidence type="ECO:0000256" key="1">
    <source>
        <dbReference type="SAM" id="Phobius"/>
    </source>
</evidence>
<keyword evidence="3" id="KW-1185">Reference proteome</keyword>
<name>A0A317KBC4_9ACTN</name>
<keyword evidence="1" id="KW-1133">Transmembrane helix</keyword>
<gene>
    <name evidence="2" type="ORF">DLJ46_11560</name>
</gene>
<feature type="transmembrane region" description="Helical" evidence="1">
    <location>
        <begin position="6"/>
        <end position="26"/>
    </location>
</feature>
<keyword evidence="1" id="KW-0812">Transmembrane</keyword>
<dbReference type="Proteomes" id="UP000245683">
    <property type="component" value="Unassembled WGS sequence"/>
</dbReference>
<sequence>MSAAVPVAALLLGIINLWYGVLRPWWRNRSADPDARLELVTYQTRNGWQQDERIVLTNRGPAKMTDVRVLVNDDGGQDYTNEVGALWPRQPVAVVHPGQTLQLKLERTLAHNRPGSLLVRWRDGRRGRQEREFWLTYHQVP</sequence>
<evidence type="ECO:0000313" key="2">
    <source>
        <dbReference type="EMBL" id="PWU48600.1"/>
    </source>
</evidence>